<keyword evidence="1" id="KW-0202">Cytokine</keyword>
<keyword evidence="2" id="KW-0732">Signal</keyword>
<feature type="domain" description="Chemokine interleukin-8-like" evidence="3">
    <location>
        <begin position="29"/>
        <end position="86"/>
    </location>
</feature>
<sequence>MNLVRITPLIFLGIFLCSHIGNGLGDKVFHKSTCIQLQQEKVQVKQLKSYTKQTIPREAILFITRKGKELCADPSMPWVIKAVAAIDRRAKKQLNSKKATNM</sequence>
<feature type="signal peptide" evidence="2">
    <location>
        <begin position="1"/>
        <end position="25"/>
    </location>
</feature>
<accession>A0ABN9HCH2</accession>
<dbReference type="Pfam" id="PF00048">
    <property type="entry name" value="IL8"/>
    <property type="match status" value="1"/>
</dbReference>
<protein>
    <recommendedName>
        <fullName evidence="3">Chemokine interleukin-8-like domain-containing protein</fullName>
    </recommendedName>
</protein>
<feature type="non-terminal residue" evidence="4">
    <location>
        <position position="102"/>
    </location>
</feature>
<proteinExistence type="predicted"/>
<feature type="chain" id="PRO_5045044076" description="Chemokine interleukin-8-like domain-containing protein" evidence="2">
    <location>
        <begin position="26"/>
        <end position="102"/>
    </location>
</feature>
<keyword evidence="5" id="KW-1185">Reference proteome</keyword>
<name>A0ABN9HCH2_9NEOB</name>
<dbReference type="InterPro" id="IPR001811">
    <property type="entry name" value="Chemokine_IL8-like_dom"/>
</dbReference>
<evidence type="ECO:0000313" key="5">
    <source>
        <dbReference type="Proteomes" id="UP001162483"/>
    </source>
</evidence>
<comment type="caution">
    <text evidence="4">The sequence shown here is derived from an EMBL/GenBank/DDBJ whole genome shotgun (WGS) entry which is preliminary data.</text>
</comment>
<dbReference type="Proteomes" id="UP001162483">
    <property type="component" value="Unassembled WGS sequence"/>
</dbReference>
<reference evidence="4" key="1">
    <citation type="submission" date="2023-05" db="EMBL/GenBank/DDBJ databases">
        <authorList>
            <person name="Stuckert A."/>
        </authorList>
    </citation>
    <scope>NUCLEOTIDE SEQUENCE</scope>
</reference>
<dbReference type="InterPro" id="IPR036048">
    <property type="entry name" value="Interleukin_8-like_sf"/>
</dbReference>
<gene>
    <name evidence="4" type="ORF">SPARVUS_LOCUS15704454</name>
</gene>
<dbReference type="EMBL" id="CATNWA010020488">
    <property type="protein sequence ID" value="CAI9618632.1"/>
    <property type="molecule type" value="Genomic_DNA"/>
</dbReference>
<dbReference type="SUPFAM" id="SSF54117">
    <property type="entry name" value="Interleukin 8-like chemokines"/>
    <property type="match status" value="1"/>
</dbReference>
<evidence type="ECO:0000313" key="4">
    <source>
        <dbReference type="EMBL" id="CAI9618632.1"/>
    </source>
</evidence>
<evidence type="ECO:0000256" key="2">
    <source>
        <dbReference type="SAM" id="SignalP"/>
    </source>
</evidence>
<evidence type="ECO:0000256" key="1">
    <source>
        <dbReference type="ARBA" id="ARBA00022514"/>
    </source>
</evidence>
<organism evidence="4 5">
    <name type="scientific">Staurois parvus</name>
    <dbReference type="NCBI Taxonomy" id="386267"/>
    <lineage>
        <taxon>Eukaryota</taxon>
        <taxon>Metazoa</taxon>
        <taxon>Chordata</taxon>
        <taxon>Craniata</taxon>
        <taxon>Vertebrata</taxon>
        <taxon>Euteleostomi</taxon>
        <taxon>Amphibia</taxon>
        <taxon>Batrachia</taxon>
        <taxon>Anura</taxon>
        <taxon>Neobatrachia</taxon>
        <taxon>Ranoidea</taxon>
        <taxon>Ranidae</taxon>
        <taxon>Staurois</taxon>
    </lineage>
</organism>
<evidence type="ECO:0000259" key="3">
    <source>
        <dbReference type="SMART" id="SM00199"/>
    </source>
</evidence>
<dbReference type="SMART" id="SM00199">
    <property type="entry name" value="SCY"/>
    <property type="match status" value="1"/>
</dbReference>
<dbReference type="Gene3D" id="2.40.50.40">
    <property type="match status" value="1"/>
</dbReference>